<sequence length="69" mass="8002">MMRTDKQVVEQTNELARQLYELLGYHVRQGYRFDKATHPHEVEAWRGACAAQRLLTDTDPEDALANVED</sequence>
<keyword evidence="1" id="KW-0614">Plasmid</keyword>
<reference evidence="1" key="3">
    <citation type="submission" date="2004-11" db="EMBL/GenBank/DDBJ databases">
        <title>Sequence and features of the Ralstonia metallidurans CH34 heavy metals plasmids pMOL28 and pMOL30.</title>
        <authorList>
            <person name="Monchy S."/>
            <person name="Van der Lelie D."/>
            <person name="Vallaeys T."/>
            <person name="Taghavi S."/>
            <person name="Benotmane M."/>
            <person name="McCorkle S."/>
            <person name="Dunn J."/>
            <person name="Lapidus A."/>
            <person name="Mergeay M."/>
        </authorList>
    </citation>
    <scope>NUCLEOTIDE SEQUENCE</scope>
    <source>
        <strain evidence="1">CH34</strain>
        <plasmid evidence="1">pMOL30</plasmid>
    </source>
</reference>
<name>A0AAI8Y8P0_CUPMC</name>
<accession>A0AAI8Y8P0</accession>
<reference evidence="1" key="2">
    <citation type="journal article" date="2001" name="J. Bacteriol.">
        <title>Cloning and functional analysis of the pbr lead resistance determinant of Ralstonia metallidurans CH34.</title>
        <authorList>
            <person name="Borremans B."/>
            <person name="Hobman J."/>
            <person name="Provoost A."/>
            <person name="Brown N.L."/>
            <person name="van der Lelie D."/>
        </authorList>
    </citation>
    <scope>NUCLEOTIDE SEQUENCE</scope>
    <source>
        <strain evidence="1">CH34</strain>
    </source>
</reference>
<evidence type="ECO:0000313" key="1">
    <source>
        <dbReference type="EMBL" id="CAI11221.1"/>
    </source>
</evidence>
<organism evidence="1">
    <name type="scientific">Cupriavidus metallidurans (strain ATCC 43123 / DSM 2839 / NBRC 102507 / CH34)</name>
    <name type="common">Ralstonia metallidurans</name>
    <dbReference type="NCBI Taxonomy" id="266264"/>
    <lineage>
        <taxon>Bacteria</taxon>
        <taxon>Pseudomonadati</taxon>
        <taxon>Pseudomonadota</taxon>
        <taxon>Betaproteobacteria</taxon>
        <taxon>Burkholderiales</taxon>
        <taxon>Burkholderiaceae</taxon>
        <taxon>Cupriavidus</taxon>
    </lineage>
</organism>
<geneLocation type="plasmid" evidence="1">
    <name>pMOL30</name>
</geneLocation>
<dbReference type="AlphaFoldDB" id="A0AAI8Y8P0"/>
<protein>
    <submittedName>
        <fullName evidence="1">Uncharacterized protein</fullName>
    </submittedName>
</protein>
<proteinExistence type="predicted"/>
<dbReference type="EMBL" id="X71400">
    <property type="protein sequence ID" value="CAI11221.1"/>
    <property type="molecule type" value="Genomic_DNA"/>
</dbReference>
<dbReference type="RefSeq" id="WP_011229323.1">
    <property type="nucleotide sequence ID" value="NC_006466.1"/>
</dbReference>
<gene>
    <name evidence="1" type="primary">RMe0253</name>
</gene>
<reference evidence="1" key="1">
    <citation type="journal article" date="1995" name="J. Ind. Microbiol.">
        <title>The czc operon of Alcaligenes eutrophus CH34: from resistance mechanism to the removal of heavy metals.</title>
        <authorList>
            <person name="Diels L."/>
            <person name="Dong Q."/>
            <person name="van der Lelie D."/>
            <person name="Baeyens W."/>
            <person name="Mergeay M."/>
        </authorList>
    </citation>
    <scope>NUCLEOTIDE SEQUENCE</scope>
    <source>
        <strain evidence="1">CH34</strain>
    </source>
</reference>